<keyword evidence="1" id="KW-0472">Membrane</keyword>
<keyword evidence="1" id="KW-0812">Transmembrane</keyword>
<dbReference type="EMBL" id="SWCJ01000005">
    <property type="protein sequence ID" value="TKB55454.1"/>
    <property type="molecule type" value="Genomic_DNA"/>
</dbReference>
<dbReference type="InterPro" id="IPR021768">
    <property type="entry name" value="DUF3332"/>
</dbReference>
<dbReference type="AlphaFoldDB" id="A0A4U1BRA7"/>
<dbReference type="OrthoDB" id="9814441at2"/>
<evidence type="ECO:0000313" key="3">
    <source>
        <dbReference type="Proteomes" id="UP000305675"/>
    </source>
</evidence>
<accession>A0A4U1BRA7</accession>
<name>A0A4U1BRA7_9GAMM</name>
<sequence>MKLSKVGAVAALLACTQLSGCMGQMALSGLVTKGNLSLVDNRYGRAGLFVLMAPVYGVAASADLFVINTIEFWTGQNPISGRAPAVVDMPANTILKVNHKLNQDLTSAPVTLSKVTLSAIDANTMAMTMSYQDGRTQVLSGQKQGDWVEFYLDGEFITEVSIGELTAYVANRA</sequence>
<organism evidence="2 3">
    <name type="scientific">Ferrimonas aestuarii</name>
    <dbReference type="NCBI Taxonomy" id="2569539"/>
    <lineage>
        <taxon>Bacteria</taxon>
        <taxon>Pseudomonadati</taxon>
        <taxon>Pseudomonadota</taxon>
        <taxon>Gammaproteobacteria</taxon>
        <taxon>Alteromonadales</taxon>
        <taxon>Ferrimonadaceae</taxon>
        <taxon>Ferrimonas</taxon>
    </lineage>
</organism>
<dbReference type="RefSeq" id="WP_136863211.1">
    <property type="nucleotide sequence ID" value="NZ_SWCJ01000005.1"/>
</dbReference>
<keyword evidence="3" id="KW-1185">Reference proteome</keyword>
<comment type="caution">
    <text evidence="2">The sequence shown here is derived from an EMBL/GenBank/DDBJ whole genome shotgun (WGS) entry which is preliminary data.</text>
</comment>
<gene>
    <name evidence="2" type="ORF">FCL42_09700</name>
</gene>
<feature type="transmembrane region" description="Helical" evidence="1">
    <location>
        <begin position="47"/>
        <end position="67"/>
    </location>
</feature>
<evidence type="ECO:0000313" key="2">
    <source>
        <dbReference type="EMBL" id="TKB55454.1"/>
    </source>
</evidence>
<dbReference type="Proteomes" id="UP000305675">
    <property type="component" value="Unassembled WGS sequence"/>
</dbReference>
<evidence type="ECO:0000256" key="1">
    <source>
        <dbReference type="SAM" id="Phobius"/>
    </source>
</evidence>
<proteinExistence type="predicted"/>
<reference evidence="2 3" key="1">
    <citation type="submission" date="2019-04" db="EMBL/GenBank/DDBJ databases">
        <authorList>
            <person name="Hwang J.C."/>
        </authorList>
    </citation>
    <scope>NUCLEOTIDE SEQUENCE [LARGE SCALE GENOMIC DNA]</scope>
    <source>
        <strain evidence="2 3">IMCC35002</strain>
    </source>
</reference>
<keyword evidence="1" id="KW-1133">Transmembrane helix</keyword>
<protein>
    <submittedName>
        <fullName evidence="2">DUF3332 domain-containing protein</fullName>
    </submittedName>
</protein>
<dbReference type="Pfam" id="PF11810">
    <property type="entry name" value="DUF3332"/>
    <property type="match status" value="1"/>
</dbReference>